<dbReference type="Pfam" id="PF01370">
    <property type="entry name" value="Epimerase"/>
    <property type="match status" value="1"/>
</dbReference>
<accession>A0ABU0JIE4</accession>
<comment type="caution">
    <text evidence="3">The sequence shown here is derived from an EMBL/GenBank/DDBJ whole genome shotgun (WGS) entry which is preliminary data.</text>
</comment>
<keyword evidence="3" id="KW-0560">Oxidoreductase</keyword>
<reference evidence="3 4" key="1">
    <citation type="submission" date="2023-07" db="EMBL/GenBank/DDBJ databases">
        <title>Genomic Encyclopedia of Type Strains, Phase IV (KMG-IV): sequencing the most valuable type-strain genomes for metagenomic binning, comparative biology and taxonomic classification.</title>
        <authorList>
            <person name="Goeker M."/>
        </authorList>
    </citation>
    <scope>NUCLEOTIDE SEQUENCE [LARGE SCALE GENOMIC DNA]</scope>
    <source>
        <strain evidence="3 4">DSM 19619</strain>
    </source>
</reference>
<proteinExistence type="predicted"/>
<dbReference type="InterPro" id="IPR036291">
    <property type="entry name" value="NAD(P)-bd_dom_sf"/>
</dbReference>
<dbReference type="PANTHER" id="PTHR43245:SF55">
    <property type="entry name" value="NAD(P)-BINDING DOMAIN-CONTAINING PROTEIN"/>
    <property type="match status" value="1"/>
</dbReference>
<feature type="compositionally biased region" description="Basic and acidic residues" evidence="1">
    <location>
        <begin position="225"/>
        <end position="234"/>
    </location>
</feature>
<evidence type="ECO:0000259" key="2">
    <source>
        <dbReference type="Pfam" id="PF01370"/>
    </source>
</evidence>
<evidence type="ECO:0000313" key="4">
    <source>
        <dbReference type="Proteomes" id="UP001242480"/>
    </source>
</evidence>
<dbReference type="InterPro" id="IPR001509">
    <property type="entry name" value="Epimerase_deHydtase"/>
</dbReference>
<feature type="domain" description="NAD-dependent epimerase/dehydratase" evidence="2">
    <location>
        <begin position="6"/>
        <end position="164"/>
    </location>
</feature>
<dbReference type="Gene3D" id="3.40.50.720">
    <property type="entry name" value="NAD(P)-binding Rossmann-like Domain"/>
    <property type="match status" value="1"/>
</dbReference>
<protein>
    <submittedName>
        <fullName evidence="3">Uronate dehydrogenase</fullName>
        <ecNumber evidence="3">1.1.1.203</ecNumber>
    </submittedName>
</protein>
<dbReference type="EMBL" id="JAUSVX010000020">
    <property type="protein sequence ID" value="MDQ0474055.1"/>
    <property type="molecule type" value="Genomic_DNA"/>
</dbReference>
<name>A0ABU0JIE4_9HYPH</name>
<dbReference type="EC" id="1.1.1.203" evidence="3"/>
<evidence type="ECO:0000313" key="3">
    <source>
        <dbReference type="EMBL" id="MDQ0474055.1"/>
    </source>
</evidence>
<dbReference type="PANTHER" id="PTHR43245">
    <property type="entry name" value="BIFUNCTIONAL POLYMYXIN RESISTANCE PROTEIN ARNA"/>
    <property type="match status" value="1"/>
</dbReference>
<sequence>MKPLLLVTGAAGRVGRLLRPVLAERYALRLLDLADPGASAQEEAILGDLADPAMARRAVAGAAGVLHLAGLVGPDFGFEATLRPNYLGLVTLLEACRAARCPRFVFASSHHVVGLHAAADAPFDAAAPLAPDGFYGLSKAFGEAACGLYARRFAMPTLIIRIGNADPEVADARRARMWVSARDLAALVDIGMTAQGLACETVYGVSRASDPLFADAAAARLGYRPRDDSRDHHAAGFRPSAALGPADGADRVGGFFATRPLPHPGEP</sequence>
<dbReference type="SUPFAM" id="SSF51735">
    <property type="entry name" value="NAD(P)-binding Rossmann-fold domains"/>
    <property type="match status" value="1"/>
</dbReference>
<organism evidence="3 4">
    <name type="scientific">Labrys wisconsinensis</name>
    <dbReference type="NCBI Taxonomy" id="425677"/>
    <lineage>
        <taxon>Bacteria</taxon>
        <taxon>Pseudomonadati</taxon>
        <taxon>Pseudomonadota</taxon>
        <taxon>Alphaproteobacteria</taxon>
        <taxon>Hyphomicrobiales</taxon>
        <taxon>Xanthobacteraceae</taxon>
        <taxon>Labrys</taxon>
    </lineage>
</organism>
<keyword evidence="4" id="KW-1185">Reference proteome</keyword>
<dbReference type="InterPro" id="IPR050177">
    <property type="entry name" value="Lipid_A_modif_metabolic_enz"/>
</dbReference>
<feature type="region of interest" description="Disordered" evidence="1">
    <location>
        <begin position="225"/>
        <end position="249"/>
    </location>
</feature>
<dbReference type="Proteomes" id="UP001242480">
    <property type="component" value="Unassembled WGS sequence"/>
</dbReference>
<dbReference type="RefSeq" id="WP_307283048.1">
    <property type="nucleotide sequence ID" value="NZ_JAUSVX010000020.1"/>
</dbReference>
<gene>
    <name evidence="3" type="ORF">QO011_007094</name>
</gene>
<evidence type="ECO:0000256" key="1">
    <source>
        <dbReference type="SAM" id="MobiDB-lite"/>
    </source>
</evidence>
<dbReference type="GO" id="GO:0050388">
    <property type="term" value="F:uronate dehydrogenase activity"/>
    <property type="evidence" value="ECO:0007669"/>
    <property type="project" value="UniProtKB-EC"/>
</dbReference>